<gene>
    <name evidence="2" type="ORF">BCR44DRAFT_57299</name>
</gene>
<dbReference type="Proteomes" id="UP000193411">
    <property type="component" value="Unassembled WGS sequence"/>
</dbReference>
<feature type="compositionally biased region" description="Basic and acidic residues" evidence="1">
    <location>
        <begin position="361"/>
        <end position="370"/>
    </location>
</feature>
<evidence type="ECO:0000313" key="2">
    <source>
        <dbReference type="EMBL" id="ORZ34657.1"/>
    </source>
</evidence>
<feature type="compositionally biased region" description="Pro residues" evidence="1">
    <location>
        <begin position="930"/>
        <end position="939"/>
    </location>
</feature>
<feature type="compositionally biased region" description="Polar residues" evidence="1">
    <location>
        <begin position="1042"/>
        <end position="1062"/>
    </location>
</feature>
<keyword evidence="3" id="KW-1185">Reference proteome</keyword>
<evidence type="ECO:0000256" key="1">
    <source>
        <dbReference type="SAM" id="MobiDB-lite"/>
    </source>
</evidence>
<feature type="region of interest" description="Disordered" evidence="1">
    <location>
        <begin position="361"/>
        <end position="409"/>
    </location>
</feature>
<name>A0A1Y2HJ83_9FUNG</name>
<protein>
    <submittedName>
        <fullName evidence="2">Uncharacterized protein</fullName>
    </submittedName>
</protein>
<feature type="region of interest" description="Disordered" evidence="1">
    <location>
        <begin position="830"/>
        <end position="1091"/>
    </location>
</feature>
<feature type="compositionally biased region" description="Polar residues" evidence="1">
    <location>
        <begin position="1024"/>
        <end position="1035"/>
    </location>
</feature>
<sequence>MAQWKSEANATTLPALGAFSAPRAASLGPADVIDVGLLAAGRYHHHGRSLATSTSTHVLPTSSQLDKAKRGTWTFAGNVLGLHRPARQRHGEDNGELPMALGPPRNHMLLSPPTTCYIPPATHVLTQRDSYPKKIASLRALHPDLGPISTSLLTDIAHDDAVQCTSPSFVLDGQGNCLALVQSNVESHITFAFTALNNALSVSAIDTSCTPPQSSSTLSLATLLGASLLEISVSPLRHTLTADQTDALPAEHTLVSVRSEYRVNIYRIVVSHASAFTTSASSSTQPFAAAQLLDSIDLSHRCTRICASPFSATEVLMSTAAGMYLWRDSPSSSSKRLKLILSELDVLRFIDPVLAKQRQEELAKSTVERVKPRRSRRRSQSSSSLPLPPNPDSDPSADPERTDPAPASHVTCLWSPSPRFIFVHTPTTVYRLDLRAPQPSATIEPVWTVPTTSQALAPGTPLPTPVSIQHMACDARSDTLIIASGPQLVLIDAREPVRVGVLGVLGCTMSRELGVHLLDPVSIAGDTLVLASASILHHTTHLLPIRIDPANGGGALLARRSVCQPMLPRELPKVKQATPANEWLVGLRTVERIKHVEFPQDAPLVGCAMVPVREGQALVVVQAFADGCVLSREVPVVTGVGAVKGNRPEDAVEVAEVTEQLAGLHLVPDRDEWMNPPAPIAFKFHGRKFLADPDEKLRSLIAQAAKGELFGEVSESSVLSASEFGDDGLARLKTLVGFTPDDDWDLAQVFPRDQKRADLRRIAAIAHCIRKACQPPPIVEDGNADVPGHVQLLKSSILQASFKGKSKLESIEWTSGTQALAGKWTEMVGAASTTFGPPQPPPPPPSASQVAATSTQRSRASAPLFSLGSKITKRGPPALSSSQQQHQPFPPYASQPTRPAPSSSQVPGFASASQQPHASRVSAPLGFFSQPPPLPPPPSLSQHHSHHHQQSHVVDSSSWTQHAPPPQSQPLTGRRSMALSFDFGFGSTSALSSSQAPPPPPPPPSQLMPMSSSQPDPYAWPPASASQLPPSTLSQLGPPAPSQASTGPMPSMSQPAHVSRPSQGMDFGFGGMSLSQPAGQPPRKRKRTQGF</sequence>
<accession>A0A1Y2HJ83</accession>
<dbReference type="EMBL" id="MCFL01000027">
    <property type="protein sequence ID" value="ORZ34657.1"/>
    <property type="molecule type" value="Genomic_DNA"/>
</dbReference>
<reference evidence="2 3" key="1">
    <citation type="submission" date="2016-07" db="EMBL/GenBank/DDBJ databases">
        <title>Pervasive Adenine N6-methylation of Active Genes in Fungi.</title>
        <authorList>
            <consortium name="DOE Joint Genome Institute"/>
            <person name="Mondo S.J."/>
            <person name="Dannebaum R.O."/>
            <person name="Kuo R.C."/>
            <person name="Labutti K."/>
            <person name="Haridas S."/>
            <person name="Kuo A."/>
            <person name="Salamov A."/>
            <person name="Ahrendt S.R."/>
            <person name="Lipzen A."/>
            <person name="Sullivan W."/>
            <person name="Andreopoulos W.B."/>
            <person name="Clum A."/>
            <person name="Lindquist E."/>
            <person name="Daum C."/>
            <person name="Ramamoorthy G.K."/>
            <person name="Gryganskyi A."/>
            <person name="Culley D."/>
            <person name="Magnuson J.K."/>
            <person name="James T.Y."/>
            <person name="O'Malley M.A."/>
            <person name="Stajich J.E."/>
            <person name="Spatafora J.W."/>
            <person name="Visel A."/>
            <person name="Grigoriev I.V."/>
        </authorList>
    </citation>
    <scope>NUCLEOTIDE SEQUENCE [LARGE SCALE GENOMIC DNA]</scope>
    <source>
        <strain evidence="2 3">PL171</strain>
    </source>
</reference>
<proteinExistence type="predicted"/>
<organism evidence="2 3">
    <name type="scientific">Catenaria anguillulae PL171</name>
    <dbReference type="NCBI Taxonomy" id="765915"/>
    <lineage>
        <taxon>Eukaryota</taxon>
        <taxon>Fungi</taxon>
        <taxon>Fungi incertae sedis</taxon>
        <taxon>Blastocladiomycota</taxon>
        <taxon>Blastocladiomycetes</taxon>
        <taxon>Blastocladiales</taxon>
        <taxon>Catenariaceae</taxon>
        <taxon>Catenaria</taxon>
    </lineage>
</organism>
<comment type="caution">
    <text evidence="2">The sequence shown here is derived from an EMBL/GenBank/DDBJ whole genome shotgun (WGS) entry which is preliminary data.</text>
</comment>
<feature type="compositionally biased region" description="Pro residues" evidence="1">
    <location>
        <begin position="996"/>
        <end position="1006"/>
    </location>
</feature>
<feature type="compositionally biased region" description="Basic residues" evidence="1">
    <location>
        <begin position="1082"/>
        <end position="1091"/>
    </location>
</feature>
<evidence type="ECO:0000313" key="3">
    <source>
        <dbReference type="Proteomes" id="UP000193411"/>
    </source>
</evidence>
<feature type="compositionally biased region" description="Polar residues" evidence="1">
    <location>
        <begin position="894"/>
        <end position="917"/>
    </location>
</feature>
<dbReference type="AlphaFoldDB" id="A0A1Y2HJ83"/>
<feature type="compositionally biased region" description="Low complexity" evidence="1">
    <location>
        <begin position="847"/>
        <end position="862"/>
    </location>
</feature>
<feature type="compositionally biased region" description="Pro residues" evidence="1">
    <location>
        <begin position="837"/>
        <end position="846"/>
    </location>
</feature>